<protein>
    <recommendedName>
        <fullName evidence="4">Reverse transcriptase Ty1/copia-type domain-containing protein</fullName>
    </recommendedName>
</protein>
<keyword evidence="3" id="KW-1185">Reference proteome</keyword>
<dbReference type="AlphaFoldDB" id="A0A5C7H7Q6"/>
<feature type="region of interest" description="Disordered" evidence="1">
    <location>
        <begin position="46"/>
        <end position="67"/>
    </location>
</feature>
<proteinExistence type="predicted"/>
<evidence type="ECO:0000313" key="2">
    <source>
        <dbReference type="EMBL" id="TXG53093.1"/>
    </source>
</evidence>
<dbReference type="OrthoDB" id="2012657at2759"/>
<reference evidence="3" key="1">
    <citation type="journal article" date="2019" name="Gigascience">
        <title>De novo genome assembly of the endangered Acer yangbiense, a plant species with extremely small populations endemic to Yunnan Province, China.</title>
        <authorList>
            <person name="Yang J."/>
            <person name="Wariss H.M."/>
            <person name="Tao L."/>
            <person name="Zhang R."/>
            <person name="Yun Q."/>
            <person name="Hollingsworth P."/>
            <person name="Dao Z."/>
            <person name="Luo G."/>
            <person name="Guo H."/>
            <person name="Ma Y."/>
            <person name="Sun W."/>
        </authorList>
    </citation>
    <scope>NUCLEOTIDE SEQUENCE [LARGE SCALE GENOMIC DNA]</scope>
    <source>
        <strain evidence="3">cv. Malutang</strain>
    </source>
</reference>
<sequence length="180" mass="20349">MNKSDAKDNMMQMNKYYAIKEKQTLMQRGIKALDWSRIITSANTGTSLIDPSTTQAPSETVDPHPRYPRRTPSIHGLSEPSSYKEAVLDHHWQQAMGYLLSQSKYTADILERARLTDTRTVDTPLELNVRYSPSDGTLLSDPTLYHTVVGRLVYLTITRPDIAYVVHIISQFVASPTTVH</sequence>
<dbReference type="PANTHER" id="PTHR11439">
    <property type="entry name" value="GAG-POL-RELATED RETROTRANSPOSON"/>
    <property type="match status" value="1"/>
</dbReference>
<comment type="caution">
    <text evidence="2">The sequence shown here is derived from an EMBL/GenBank/DDBJ whole genome shotgun (WGS) entry which is preliminary data.</text>
</comment>
<gene>
    <name evidence="2" type="ORF">EZV62_022262</name>
</gene>
<dbReference type="Proteomes" id="UP000323000">
    <property type="component" value="Chromosome 10"/>
</dbReference>
<evidence type="ECO:0008006" key="4">
    <source>
        <dbReference type="Google" id="ProtNLM"/>
    </source>
</evidence>
<evidence type="ECO:0000256" key="1">
    <source>
        <dbReference type="SAM" id="MobiDB-lite"/>
    </source>
</evidence>
<dbReference type="EMBL" id="VAHF01000010">
    <property type="protein sequence ID" value="TXG53093.1"/>
    <property type="molecule type" value="Genomic_DNA"/>
</dbReference>
<feature type="compositionally biased region" description="Polar residues" evidence="1">
    <location>
        <begin position="46"/>
        <end position="58"/>
    </location>
</feature>
<organism evidence="2 3">
    <name type="scientific">Acer yangbiense</name>
    <dbReference type="NCBI Taxonomy" id="1000413"/>
    <lineage>
        <taxon>Eukaryota</taxon>
        <taxon>Viridiplantae</taxon>
        <taxon>Streptophyta</taxon>
        <taxon>Embryophyta</taxon>
        <taxon>Tracheophyta</taxon>
        <taxon>Spermatophyta</taxon>
        <taxon>Magnoliopsida</taxon>
        <taxon>eudicotyledons</taxon>
        <taxon>Gunneridae</taxon>
        <taxon>Pentapetalae</taxon>
        <taxon>rosids</taxon>
        <taxon>malvids</taxon>
        <taxon>Sapindales</taxon>
        <taxon>Sapindaceae</taxon>
        <taxon>Hippocastanoideae</taxon>
        <taxon>Acereae</taxon>
        <taxon>Acer</taxon>
    </lineage>
</organism>
<accession>A0A5C7H7Q6</accession>
<dbReference type="PANTHER" id="PTHR11439:SF461">
    <property type="entry name" value="OS10G0432200 PROTEIN"/>
    <property type="match status" value="1"/>
</dbReference>
<name>A0A5C7H7Q6_9ROSI</name>
<evidence type="ECO:0000313" key="3">
    <source>
        <dbReference type="Proteomes" id="UP000323000"/>
    </source>
</evidence>